<sequence length="44" mass="5111">MVEKFILSLIRIDGLKKIFINKTGVWYICFSSVNYSSHDVDCIN</sequence>
<proteinExistence type="predicted"/>
<dbReference type="STRING" id="1168035.SAMN05444280_11762"/>
<accession>A0A1M6ING5</accession>
<dbReference type="EMBL" id="FQZE01000017">
    <property type="protein sequence ID" value="SHJ35988.1"/>
    <property type="molecule type" value="Genomic_DNA"/>
</dbReference>
<name>A0A1M6ING5_9BACT</name>
<evidence type="ECO:0000313" key="1">
    <source>
        <dbReference type="EMBL" id="SHJ35988.1"/>
    </source>
</evidence>
<dbReference type="Proteomes" id="UP000184050">
    <property type="component" value="Unassembled WGS sequence"/>
</dbReference>
<protein>
    <submittedName>
        <fullName evidence="1">Uncharacterized protein</fullName>
    </submittedName>
</protein>
<gene>
    <name evidence="1" type="ORF">SAMN05444280_11762</name>
</gene>
<organism evidence="1 2">
    <name type="scientific">Tangfeifania diversioriginum</name>
    <dbReference type="NCBI Taxonomy" id="1168035"/>
    <lineage>
        <taxon>Bacteria</taxon>
        <taxon>Pseudomonadati</taxon>
        <taxon>Bacteroidota</taxon>
        <taxon>Bacteroidia</taxon>
        <taxon>Marinilabiliales</taxon>
        <taxon>Prolixibacteraceae</taxon>
        <taxon>Tangfeifania</taxon>
    </lineage>
</organism>
<evidence type="ECO:0000313" key="2">
    <source>
        <dbReference type="Proteomes" id="UP000184050"/>
    </source>
</evidence>
<keyword evidence="2" id="KW-1185">Reference proteome</keyword>
<dbReference type="AlphaFoldDB" id="A0A1M6ING5"/>
<reference evidence="1 2" key="1">
    <citation type="submission" date="2016-11" db="EMBL/GenBank/DDBJ databases">
        <authorList>
            <person name="Jaros S."/>
            <person name="Januszkiewicz K."/>
            <person name="Wedrychowicz H."/>
        </authorList>
    </citation>
    <scope>NUCLEOTIDE SEQUENCE [LARGE SCALE GENOMIC DNA]</scope>
    <source>
        <strain evidence="1 2">DSM 27063</strain>
    </source>
</reference>